<accession>A0A4T0UTP6</accession>
<evidence type="ECO:0000256" key="1">
    <source>
        <dbReference type="ARBA" id="ARBA00008987"/>
    </source>
</evidence>
<dbReference type="PANTHER" id="PTHR45663:SF40">
    <property type="entry name" value="THIOREDOXIN 2"/>
    <property type="match status" value="1"/>
</dbReference>
<dbReference type="OrthoDB" id="9790390at2"/>
<feature type="active site" description="Nucleophile" evidence="8">
    <location>
        <position position="30"/>
    </location>
</feature>
<evidence type="ECO:0000256" key="2">
    <source>
        <dbReference type="ARBA" id="ARBA00022448"/>
    </source>
</evidence>
<dbReference type="SUPFAM" id="SSF52833">
    <property type="entry name" value="Thioredoxin-like"/>
    <property type="match status" value="1"/>
</dbReference>
<feature type="domain" description="Thioredoxin" evidence="10">
    <location>
        <begin position="1"/>
        <end position="105"/>
    </location>
</feature>
<dbReference type="RefSeq" id="WP_136553341.1">
    <property type="nucleotide sequence ID" value="NZ_STGJ01000009.1"/>
</dbReference>
<sequence length="124" mass="13444">MAYVDITADTFNDTVKQDGIVILDFWAPWCGPCKSFGPVFEAASGQHADVVFGKINTEQEQELAAHFGIRSIPTLIALRDGIMVFNQAGAMMAPQFEQLIQAVKGLDMDKVRAEVAEHEAGSAS</sequence>
<dbReference type="InterPro" id="IPR005746">
    <property type="entry name" value="Thioredoxin"/>
</dbReference>
<evidence type="ECO:0000256" key="6">
    <source>
        <dbReference type="NCBIfam" id="TIGR01068"/>
    </source>
</evidence>
<feature type="disulfide bond" description="Redox-active" evidence="9">
    <location>
        <begin position="30"/>
        <end position="33"/>
    </location>
</feature>
<dbReference type="PRINTS" id="PR00421">
    <property type="entry name" value="THIOREDOXIN"/>
</dbReference>
<evidence type="ECO:0000256" key="3">
    <source>
        <dbReference type="ARBA" id="ARBA00022982"/>
    </source>
</evidence>
<dbReference type="InterPro" id="IPR036249">
    <property type="entry name" value="Thioredoxin-like_sf"/>
</dbReference>
<keyword evidence="3" id="KW-0249">Electron transport</keyword>
<comment type="caution">
    <text evidence="11">The sequence shown here is derived from an EMBL/GenBank/DDBJ whole genome shotgun (WGS) entry which is preliminary data.</text>
</comment>
<dbReference type="Pfam" id="PF00085">
    <property type="entry name" value="Thioredoxin"/>
    <property type="match status" value="1"/>
</dbReference>
<keyword evidence="5 9" id="KW-0676">Redox-active center</keyword>
<organism evidence="11 12">
    <name type="scientific">Crenobacter intestini</name>
    <dbReference type="NCBI Taxonomy" id="2563443"/>
    <lineage>
        <taxon>Bacteria</taxon>
        <taxon>Pseudomonadati</taxon>
        <taxon>Pseudomonadota</taxon>
        <taxon>Betaproteobacteria</taxon>
        <taxon>Neisseriales</taxon>
        <taxon>Neisseriaceae</taxon>
        <taxon>Crenobacter</taxon>
    </lineage>
</organism>
<evidence type="ECO:0000256" key="4">
    <source>
        <dbReference type="ARBA" id="ARBA00023157"/>
    </source>
</evidence>
<dbReference type="InterPro" id="IPR017937">
    <property type="entry name" value="Thioredoxin_CS"/>
</dbReference>
<dbReference type="PIRSF" id="PIRSF000077">
    <property type="entry name" value="Thioredoxin"/>
    <property type="match status" value="1"/>
</dbReference>
<evidence type="ECO:0000259" key="10">
    <source>
        <dbReference type="PROSITE" id="PS51352"/>
    </source>
</evidence>
<feature type="site" description="Deprotonates C-terminal active site Cys" evidence="8">
    <location>
        <position position="24"/>
    </location>
</feature>
<evidence type="ECO:0000256" key="9">
    <source>
        <dbReference type="PIRSR" id="PIRSR000077-4"/>
    </source>
</evidence>
<keyword evidence="2" id="KW-0813">Transport</keyword>
<feature type="site" description="Contributes to redox potential value" evidence="8">
    <location>
        <position position="32"/>
    </location>
</feature>
<comment type="similarity">
    <text evidence="1 7">Belongs to the thioredoxin family.</text>
</comment>
<dbReference type="EMBL" id="STGJ01000009">
    <property type="protein sequence ID" value="TIC82350.1"/>
    <property type="molecule type" value="Genomic_DNA"/>
</dbReference>
<gene>
    <name evidence="11" type="primary">trxA</name>
    <name evidence="11" type="ORF">E5K04_09325</name>
</gene>
<dbReference type="PROSITE" id="PS51352">
    <property type="entry name" value="THIOREDOXIN_2"/>
    <property type="match status" value="1"/>
</dbReference>
<evidence type="ECO:0000256" key="5">
    <source>
        <dbReference type="ARBA" id="ARBA00023284"/>
    </source>
</evidence>
<name>A0A4T0UTP6_9NEIS</name>
<dbReference type="CDD" id="cd02947">
    <property type="entry name" value="TRX_family"/>
    <property type="match status" value="1"/>
</dbReference>
<evidence type="ECO:0000313" key="12">
    <source>
        <dbReference type="Proteomes" id="UP000308891"/>
    </source>
</evidence>
<dbReference type="AlphaFoldDB" id="A0A4T0UTP6"/>
<dbReference type="PROSITE" id="PS00194">
    <property type="entry name" value="THIOREDOXIN_1"/>
    <property type="match status" value="1"/>
</dbReference>
<proteinExistence type="inferred from homology"/>
<evidence type="ECO:0000313" key="11">
    <source>
        <dbReference type="EMBL" id="TIC82350.1"/>
    </source>
</evidence>
<dbReference type="GO" id="GO:0005829">
    <property type="term" value="C:cytosol"/>
    <property type="evidence" value="ECO:0007669"/>
    <property type="project" value="TreeGrafter"/>
</dbReference>
<dbReference type="Proteomes" id="UP000308891">
    <property type="component" value="Unassembled WGS sequence"/>
</dbReference>
<protein>
    <recommendedName>
        <fullName evidence="6 7">Thioredoxin</fullName>
    </recommendedName>
</protein>
<evidence type="ECO:0000256" key="7">
    <source>
        <dbReference type="PIRNR" id="PIRNR000077"/>
    </source>
</evidence>
<feature type="site" description="Contributes to redox potential value" evidence="8">
    <location>
        <position position="31"/>
    </location>
</feature>
<dbReference type="PANTHER" id="PTHR45663">
    <property type="entry name" value="GEO12009P1"/>
    <property type="match status" value="1"/>
</dbReference>
<reference evidence="11 12" key="1">
    <citation type="submission" date="2019-04" db="EMBL/GenBank/DDBJ databases">
        <title>Crenobacter sp. nov.</title>
        <authorList>
            <person name="Shi S."/>
        </authorList>
    </citation>
    <scope>NUCLEOTIDE SEQUENCE [LARGE SCALE GENOMIC DNA]</scope>
    <source>
        <strain evidence="11 12">GY 70310</strain>
    </source>
</reference>
<dbReference type="NCBIfam" id="TIGR01068">
    <property type="entry name" value="thioredoxin"/>
    <property type="match status" value="1"/>
</dbReference>
<feature type="active site" description="Nucleophile" evidence="8">
    <location>
        <position position="33"/>
    </location>
</feature>
<dbReference type="InterPro" id="IPR013766">
    <property type="entry name" value="Thioredoxin_domain"/>
</dbReference>
<dbReference type="GO" id="GO:0015035">
    <property type="term" value="F:protein-disulfide reductase activity"/>
    <property type="evidence" value="ECO:0007669"/>
    <property type="project" value="UniProtKB-UniRule"/>
</dbReference>
<evidence type="ECO:0000256" key="8">
    <source>
        <dbReference type="PIRSR" id="PIRSR000077-1"/>
    </source>
</evidence>
<keyword evidence="4 9" id="KW-1015">Disulfide bond</keyword>
<dbReference type="Gene3D" id="3.40.30.10">
    <property type="entry name" value="Glutaredoxin"/>
    <property type="match status" value="1"/>
</dbReference>
<keyword evidence="12" id="KW-1185">Reference proteome</keyword>